<dbReference type="PROSITE" id="PS50075">
    <property type="entry name" value="CARRIER"/>
    <property type="match status" value="1"/>
</dbReference>
<evidence type="ECO:0000256" key="1">
    <source>
        <dbReference type="ARBA" id="ARBA00001957"/>
    </source>
</evidence>
<reference evidence="6" key="1">
    <citation type="submission" date="2012-11" db="EMBL/GenBank/DDBJ databases">
        <authorList>
            <person name="Lucero-Rivera Y.E."/>
            <person name="Tovar-Ramirez D."/>
        </authorList>
    </citation>
    <scope>NUCLEOTIDE SEQUENCE [LARGE SCALE GENOMIC DNA]</scope>
    <source>
        <strain evidence="6">Araruama</strain>
    </source>
</reference>
<dbReference type="InterPro" id="IPR025110">
    <property type="entry name" value="AMP-bd_C"/>
</dbReference>
<name>A0A1V1NYY8_9BACT</name>
<evidence type="ECO:0000259" key="4">
    <source>
        <dbReference type="PROSITE" id="PS50075"/>
    </source>
</evidence>
<evidence type="ECO:0000313" key="6">
    <source>
        <dbReference type="Proteomes" id="UP000189670"/>
    </source>
</evidence>
<protein>
    <recommendedName>
        <fullName evidence="4">Carrier domain-containing protein</fullName>
    </recommendedName>
</protein>
<gene>
    <name evidence="5" type="ORF">OMM_04959</name>
</gene>
<dbReference type="InterPro" id="IPR045851">
    <property type="entry name" value="AMP-bd_C_sf"/>
</dbReference>
<evidence type="ECO:0000256" key="3">
    <source>
        <dbReference type="ARBA" id="ARBA00022553"/>
    </source>
</evidence>
<dbReference type="PANTHER" id="PTHR44845">
    <property type="entry name" value="CARRIER DOMAIN-CONTAINING PROTEIN"/>
    <property type="match status" value="1"/>
</dbReference>
<comment type="caution">
    <text evidence="5">The sequence shown here is derived from an EMBL/GenBank/DDBJ whole genome shotgun (WGS) entry which is preliminary data.</text>
</comment>
<dbReference type="AlphaFoldDB" id="A0A1V1NYY8"/>
<dbReference type="SUPFAM" id="SSF56801">
    <property type="entry name" value="Acetyl-CoA synthetase-like"/>
    <property type="match status" value="1"/>
</dbReference>
<proteinExistence type="predicted"/>
<dbReference type="Gene3D" id="3.30.300.30">
    <property type="match status" value="1"/>
</dbReference>
<accession>A0A1V1NYY8</accession>
<dbReference type="SUPFAM" id="SSF47336">
    <property type="entry name" value="ACP-like"/>
    <property type="match status" value="1"/>
</dbReference>
<dbReference type="PANTHER" id="PTHR44845:SF6">
    <property type="entry name" value="BETA-ALANINE-ACTIVATING ENZYME"/>
    <property type="match status" value="1"/>
</dbReference>
<sequence length="192" mass="22396">MHPIELTEIEKHLSMHHAVKEVIVIAKKQQLDRVLCAYILGSTNEKELRKYLSEIVPFHMIPDFFIFMESFPLTKNGKIDRQALLNNALPQKNKQRIDPQNLIQEKLIKIWKMVLQVEEIGIRDSFFELGGSSFKAMQVIVQIRKEFDVPLELRDIFNEPTVEDISQLIEAIDWMKKTDNNPENNDGEVIVL</sequence>
<keyword evidence="2" id="KW-0596">Phosphopantetheine</keyword>
<evidence type="ECO:0000256" key="2">
    <source>
        <dbReference type="ARBA" id="ARBA00022450"/>
    </source>
</evidence>
<dbReference type="InterPro" id="IPR036736">
    <property type="entry name" value="ACP-like_sf"/>
</dbReference>
<dbReference type="FunFam" id="1.10.1200.10:FF:000005">
    <property type="entry name" value="Nonribosomal peptide synthetase 1"/>
    <property type="match status" value="1"/>
</dbReference>
<keyword evidence="3" id="KW-0597">Phosphoprotein</keyword>
<feature type="domain" description="Carrier" evidence="4">
    <location>
        <begin position="98"/>
        <end position="173"/>
    </location>
</feature>
<dbReference type="Pfam" id="PF00550">
    <property type="entry name" value="PP-binding"/>
    <property type="match status" value="1"/>
</dbReference>
<evidence type="ECO:0000313" key="5">
    <source>
        <dbReference type="EMBL" id="ETR67771.1"/>
    </source>
</evidence>
<comment type="cofactor">
    <cofactor evidence="1">
        <name>pantetheine 4'-phosphate</name>
        <dbReference type="ChEBI" id="CHEBI:47942"/>
    </cofactor>
</comment>
<dbReference type="Proteomes" id="UP000189670">
    <property type="component" value="Unassembled WGS sequence"/>
</dbReference>
<dbReference type="Gene3D" id="1.10.1200.10">
    <property type="entry name" value="ACP-like"/>
    <property type="match status" value="1"/>
</dbReference>
<dbReference type="EMBL" id="ATBP01001222">
    <property type="protein sequence ID" value="ETR67771.1"/>
    <property type="molecule type" value="Genomic_DNA"/>
</dbReference>
<dbReference type="Pfam" id="PF13193">
    <property type="entry name" value="AMP-binding_C"/>
    <property type="match status" value="1"/>
</dbReference>
<dbReference type="InterPro" id="IPR009081">
    <property type="entry name" value="PP-bd_ACP"/>
</dbReference>
<organism evidence="5 6">
    <name type="scientific">Candidatus Magnetoglobus multicellularis str. Araruama</name>
    <dbReference type="NCBI Taxonomy" id="890399"/>
    <lineage>
        <taxon>Bacteria</taxon>
        <taxon>Pseudomonadati</taxon>
        <taxon>Thermodesulfobacteriota</taxon>
        <taxon>Desulfobacteria</taxon>
        <taxon>Desulfobacterales</taxon>
        <taxon>Desulfobacteraceae</taxon>
        <taxon>Candidatus Magnetoglobus</taxon>
    </lineage>
</organism>